<dbReference type="STRING" id="1364.LP2241_30337"/>
<feature type="site" description="Interaction with DNA" evidence="10">
    <location>
        <position position="220"/>
    </location>
</feature>
<dbReference type="InterPro" id="IPR000380">
    <property type="entry name" value="Topo_IA"/>
</dbReference>
<dbReference type="NCBIfam" id="TIGR01051">
    <property type="entry name" value="topA_bact"/>
    <property type="match status" value="1"/>
</dbReference>
<feature type="active site" description="O-(5'-phospho-DNA)-tyrosine intermediate" evidence="10">
    <location>
        <position position="370"/>
    </location>
</feature>
<dbReference type="InterPro" id="IPR013826">
    <property type="entry name" value="Topo_IA_cen_sub3"/>
</dbReference>
<dbReference type="InterPro" id="IPR023406">
    <property type="entry name" value="Topo_IA_AS"/>
</dbReference>
<feature type="compositionally biased region" description="Basic residues" evidence="11">
    <location>
        <begin position="15"/>
        <end position="30"/>
    </location>
</feature>
<dbReference type="InterPro" id="IPR034149">
    <property type="entry name" value="TOPRIM_TopoI"/>
</dbReference>
<comment type="similarity">
    <text evidence="2 10">Belongs to the type IA topoisomerase family.</text>
</comment>
<dbReference type="InterPro" id="IPR003602">
    <property type="entry name" value="Topo_IA_DNA-bd_dom"/>
</dbReference>
<dbReference type="EMBL" id="LN774769">
    <property type="protein sequence ID" value="CEN28525.1"/>
    <property type="molecule type" value="Genomic_DNA"/>
</dbReference>
<evidence type="ECO:0000256" key="9">
    <source>
        <dbReference type="ARBA" id="ARBA00023235"/>
    </source>
</evidence>
<dbReference type="PANTHER" id="PTHR42785">
    <property type="entry name" value="DNA TOPOISOMERASE, TYPE IA, CORE"/>
    <property type="match status" value="1"/>
</dbReference>
<dbReference type="PROSITE" id="PS50880">
    <property type="entry name" value="TOPRIM"/>
    <property type="match status" value="1"/>
</dbReference>
<evidence type="ECO:0000256" key="7">
    <source>
        <dbReference type="ARBA" id="ARBA00023029"/>
    </source>
</evidence>
<dbReference type="InterPro" id="IPR013824">
    <property type="entry name" value="Topo_IA_cen_sub1"/>
</dbReference>
<dbReference type="CDD" id="cd03363">
    <property type="entry name" value="TOPRIM_TopoIA_TopoI"/>
    <property type="match status" value="1"/>
</dbReference>
<organism evidence="14 15">
    <name type="scientific">Pseudolactococcus piscium MKFS47</name>
    <dbReference type="NCBI Taxonomy" id="297352"/>
    <lineage>
        <taxon>Bacteria</taxon>
        <taxon>Bacillati</taxon>
        <taxon>Bacillota</taxon>
        <taxon>Bacilli</taxon>
        <taxon>Lactobacillales</taxon>
        <taxon>Streptococcaceae</taxon>
        <taxon>Pseudolactococcus</taxon>
    </lineage>
</organism>
<dbReference type="Gene3D" id="1.10.460.10">
    <property type="entry name" value="Topoisomerase I, domain 2"/>
    <property type="match status" value="1"/>
</dbReference>
<dbReference type="SUPFAM" id="SSF57783">
    <property type="entry name" value="Zinc beta-ribbon"/>
    <property type="match status" value="1"/>
</dbReference>
<dbReference type="InterPro" id="IPR013498">
    <property type="entry name" value="Topo_IA_Znf"/>
</dbReference>
<dbReference type="EC" id="5.6.2.1" evidence="10"/>
<dbReference type="Proteomes" id="UP000033166">
    <property type="component" value="Chromosome I"/>
</dbReference>
<dbReference type="Pfam" id="PF01751">
    <property type="entry name" value="Toprim"/>
    <property type="match status" value="1"/>
</dbReference>
<feature type="site" description="Interaction with DNA" evidence="10">
    <location>
        <position position="555"/>
    </location>
</feature>
<feature type="region of interest" description="Interaction with DNA" evidence="10">
    <location>
        <begin position="235"/>
        <end position="240"/>
    </location>
</feature>
<keyword evidence="9 10" id="KW-0413">Isomerase</keyword>
<protein>
    <recommendedName>
        <fullName evidence="10">DNA topoisomerase 1</fullName>
        <ecNumber evidence="10">5.6.2.1</ecNumber>
    </recommendedName>
    <alternativeName>
        <fullName evidence="10">DNA topoisomerase I</fullName>
    </alternativeName>
</protein>
<dbReference type="PROSITE" id="PS00396">
    <property type="entry name" value="TOPO_IA_1"/>
    <property type="match status" value="1"/>
</dbReference>
<dbReference type="GO" id="GO:0005694">
    <property type="term" value="C:chromosome"/>
    <property type="evidence" value="ECO:0007669"/>
    <property type="project" value="InterPro"/>
</dbReference>
<dbReference type="Pfam" id="PF01396">
    <property type="entry name" value="Zn_ribbon_Top1"/>
    <property type="match status" value="3"/>
</dbReference>
<dbReference type="Gene3D" id="3.30.65.10">
    <property type="entry name" value="Bacterial Topoisomerase I, domain 1"/>
    <property type="match status" value="2"/>
</dbReference>
<dbReference type="InterPro" id="IPR003601">
    <property type="entry name" value="Topo_IA_2"/>
</dbReference>
<comment type="catalytic activity">
    <reaction evidence="1 10">
        <text>ATP-independent breakage of single-stranded DNA, followed by passage and rejoining.</text>
        <dbReference type="EC" id="5.6.2.1"/>
    </reaction>
</comment>
<sequence>MVATTSEEKAVTKTPVKKATPKKTTTKKTATKTAAKAAPTKTAAVKKVATKSTTVKKTTAVKKPAKKKAASKIKKNLVIVESPAKAKTIEKYLGRNYRVVASVGHIRDLKKSTMSVDIENDYEPQYINIRGKGPLINSLKKEAKNAKAVYLASDPDREGEAISWHLAHILGLDVHDKNRVVFNEITKDAVKDAFKEPRSIDLDLVDAQQARRILDRLVGYSISPILWKKIKKGLSAGRVQSIALKLIIDRENEINAFIPEEYWSIEGDFKKGTKKFPGSFYGLDGKKKKLEKNSDVLEVMARLTSDDFTVDKVDKKERRRNAPLPYTTSSLQQDSANKINFRARKTMSVAQQLYEGITLGPNGHQGLITYMRTDSTRISPVAQAAAASYIVSTFGESYSKHGSKVKNVAGAQDAHEAIRPSNVLNTPENIAKYLDKDQLKLYRLIWNRFVASQMTPAVFDTVKVNLSQNGVMFTSNGSQVKFDGYMAVYNDADKNKMLPEMAAGDLVKKAAIKPEQHFTQPPARYSEATLIKILEEIGVGRPSTYAPTLETIQRRYYVKLSAKRFEPTELGEIVNNMVVEFFPNIVNTAFTVEMERSLDDVEHGSRQWVKVVDEFYRPFALELEKAETEIEKIQIKDEPAGFDCDICGHAMVIKLGKYGKFYACSNFPDCRNTKAIVKEIGVICPTCHEGQVIERKSKRNRIFYGCARYPDCEFTSWDKPIGRDCPKCNQFLVEKKVRGGGKQVVCSNGDYEEEKVK</sequence>
<evidence type="ECO:0000256" key="3">
    <source>
        <dbReference type="ARBA" id="ARBA00022723"/>
    </source>
</evidence>
<dbReference type="GO" id="GO:0003677">
    <property type="term" value="F:DNA binding"/>
    <property type="evidence" value="ECO:0007669"/>
    <property type="project" value="UniProtKB-KW"/>
</dbReference>
<dbReference type="SMART" id="SM00437">
    <property type="entry name" value="TOP1Ac"/>
    <property type="match status" value="1"/>
</dbReference>
<feature type="site" description="Interaction with DNA" evidence="10">
    <location>
        <position position="105"/>
    </location>
</feature>
<evidence type="ECO:0000256" key="11">
    <source>
        <dbReference type="SAM" id="MobiDB-lite"/>
    </source>
</evidence>
<keyword evidence="3" id="KW-0479">Metal-binding</keyword>
<keyword evidence="5" id="KW-0862">Zinc</keyword>
<dbReference type="AlphaFoldDB" id="A0A0D6DXL3"/>
<comment type="subunit">
    <text evidence="10">Monomer.</text>
</comment>
<feature type="compositionally biased region" description="Basic and acidic residues" evidence="11">
    <location>
        <begin position="1"/>
        <end position="11"/>
    </location>
</feature>
<dbReference type="GO" id="GO:0006265">
    <property type="term" value="P:DNA topological change"/>
    <property type="evidence" value="ECO:0007669"/>
    <property type="project" value="UniProtKB-UniRule"/>
</dbReference>
<evidence type="ECO:0000256" key="1">
    <source>
        <dbReference type="ARBA" id="ARBA00000213"/>
    </source>
</evidence>
<dbReference type="InterPro" id="IPR028612">
    <property type="entry name" value="Topoisom_1_IA"/>
</dbReference>
<dbReference type="Gene3D" id="1.10.290.10">
    <property type="entry name" value="Topoisomerase I, domain 4"/>
    <property type="match status" value="1"/>
</dbReference>
<dbReference type="GO" id="GO:0008270">
    <property type="term" value="F:zinc ion binding"/>
    <property type="evidence" value="ECO:0007669"/>
    <property type="project" value="UniProtKB-KW"/>
</dbReference>
<dbReference type="InterPro" id="IPR005733">
    <property type="entry name" value="TopoI_bac-type"/>
</dbReference>
<proteinExistence type="inferred from homology"/>
<dbReference type="PRINTS" id="PR00417">
    <property type="entry name" value="PRTPISMRASEI"/>
</dbReference>
<keyword evidence="4" id="KW-0863">Zinc-finger</keyword>
<evidence type="ECO:0000256" key="5">
    <source>
        <dbReference type="ARBA" id="ARBA00022833"/>
    </source>
</evidence>
<feature type="site" description="Interaction with DNA" evidence="10">
    <location>
        <position position="211"/>
    </location>
</feature>
<dbReference type="InterPro" id="IPR006171">
    <property type="entry name" value="TOPRIM_dom"/>
</dbReference>
<evidence type="ECO:0000259" key="12">
    <source>
        <dbReference type="PROSITE" id="PS50880"/>
    </source>
</evidence>
<dbReference type="HOGENOM" id="CLU_002929_4_3_9"/>
<feature type="site" description="Interaction with DNA" evidence="10">
    <location>
        <position position="212"/>
    </location>
</feature>
<name>A0A0D6DXL3_9LACT</name>
<accession>A0A0D6DXL3</accession>
<evidence type="ECO:0000313" key="15">
    <source>
        <dbReference type="Proteomes" id="UP000033166"/>
    </source>
</evidence>
<dbReference type="RefSeq" id="WP_231858741.1">
    <property type="nucleotide sequence ID" value="NZ_LN774769.1"/>
</dbReference>
<feature type="domain" description="Topo IA-type catalytic" evidence="13">
    <location>
        <begin position="201"/>
        <end position="623"/>
    </location>
</feature>
<feature type="domain" description="Toprim" evidence="12">
    <location>
        <begin position="75"/>
        <end position="185"/>
    </location>
</feature>
<reference evidence="15" key="1">
    <citation type="submission" date="2015-01" db="EMBL/GenBank/DDBJ databases">
        <authorList>
            <person name="Andreevskaya M."/>
        </authorList>
    </citation>
    <scope>NUCLEOTIDE SEQUENCE [LARGE SCALE GENOMIC DNA]</scope>
    <source>
        <strain evidence="15">MKFS47</strain>
    </source>
</reference>
<dbReference type="InterPro" id="IPR013825">
    <property type="entry name" value="Topo_IA_cen_sub2"/>
</dbReference>
<feature type="compositionally biased region" description="Low complexity" evidence="11">
    <location>
        <begin position="31"/>
        <end position="40"/>
    </location>
</feature>
<feature type="site" description="Interaction with DNA" evidence="10">
    <location>
        <position position="215"/>
    </location>
</feature>
<evidence type="ECO:0000259" key="13">
    <source>
        <dbReference type="PROSITE" id="PS52039"/>
    </source>
</evidence>
<comment type="function">
    <text evidence="10">Releases the supercoiling and torsional tension of DNA, which is introduced during the DNA replication and transcription, by transiently cleaving and rejoining one strand of the DNA duplex. Introduces a single-strand break via transesterification at a target site in duplex DNA. The scissile phosphodiester is attacked by the catalytic tyrosine of the enzyme, resulting in the formation of a DNA-(5'-phosphotyrosyl)-enzyme intermediate and the expulsion of a 3'-OH DNA strand. The free DNA strand then undergoes passage around the unbroken strand, thus removing DNA supercoils. Finally, in the religation step, the DNA 3'-OH attacks the covalent intermediate to expel the active-site tyrosine and restore the DNA phosphodiester backbone.</text>
</comment>
<feature type="region of interest" description="Disordered" evidence="11">
    <location>
        <begin position="1"/>
        <end position="40"/>
    </location>
</feature>
<dbReference type="Gene3D" id="2.70.20.10">
    <property type="entry name" value="Topoisomerase I, domain 3"/>
    <property type="match status" value="1"/>
</dbReference>
<evidence type="ECO:0000256" key="10">
    <source>
        <dbReference type="HAMAP-Rule" id="MF_00952"/>
    </source>
</evidence>
<keyword evidence="8 10" id="KW-0238">DNA-binding</keyword>
<feature type="site" description="Interaction with DNA" evidence="10">
    <location>
        <position position="227"/>
    </location>
</feature>
<dbReference type="SMART" id="SM00436">
    <property type="entry name" value="TOP1Bc"/>
    <property type="match status" value="1"/>
</dbReference>
<dbReference type="Gene3D" id="3.40.50.140">
    <property type="match status" value="1"/>
</dbReference>
<evidence type="ECO:0000256" key="2">
    <source>
        <dbReference type="ARBA" id="ARBA00009446"/>
    </source>
</evidence>
<dbReference type="HAMAP" id="MF_00952">
    <property type="entry name" value="Topoisom_1_prok"/>
    <property type="match status" value="1"/>
</dbReference>
<dbReference type="KEGG" id="lpk:LACPI_1325"/>
<dbReference type="PROSITE" id="PS52039">
    <property type="entry name" value="TOPO_IA_2"/>
    <property type="match status" value="1"/>
</dbReference>
<dbReference type="SUPFAM" id="SSF56712">
    <property type="entry name" value="Prokaryotic type I DNA topoisomerase"/>
    <property type="match status" value="1"/>
</dbReference>
<keyword evidence="6" id="KW-0460">Magnesium</keyword>
<evidence type="ECO:0000256" key="4">
    <source>
        <dbReference type="ARBA" id="ARBA00022771"/>
    </source>
</evidence>
<dbReference type="PANTHER" id="PTHR42785:SF1">
    <property type="entry name" value="DNA TOPOISOMERASE"/>
    <property type="match status" value="1"/>
</dbReference>
<keyword evidence="7 10" id="KW-0799">Topoisomerase</keyword>
<dbReference type="InterPro" id="IPR013497">
    <property type="entry name" value="Topo_IA_cen"/>
</dbReference>
<feature type="site" description="Interaction with DNA" evidence="10">
    <location>
        <position position="372"/>
    </location>
</feature>
<gene>
    <name evidence="10 14" type="primary">topA</name>
    <name evidence="14" type="ORF">LACPI_1325</name>
</gene>
<dbReference type="InterPro" id="IPR023405">
    <property type="entry name" value="Topo_IA_core_domain"/>
</dbReference>
<dbReference type="SMART" id="SM00493">
    <property type="entry name" value="TOPRIM"/>
    <property type="match status" value="1"/>
</dbReference>
<dbReference type="GO" id="GO:0003917">
    <property type="term" value="F:DNA topoisomerase type I (single strand cut, ATP-independent) activity"/>
    <property type="evidence" value="ECO:0007669"/>
    <property type="project" value="UniProtKB-UniRule"/>
</dbReference>
<evidence type="ECO:0000256" key="8">
    <source>
        <dbReference type="ARBA" id="ARBA00023125"/>
    </source>
</evidence>
<dbReference type="Pfam" id="PF01131">
    <property type="entry name" value="Topoisom_bac"/>
    <property type="match status" value="1"/>
</dbReference>
<evidence type="ECO:0000313" key="14">
    <source>
        <dbReference type="EMBL" id="CEN28525.1"/>
    </source>
</evidence>
<dbReference type="CDD" id="cd00186">
    <property type="entry name" value="TOP1Ac"/>
    <property type="match status" value="1"/>
</dbReference>
<evidence type="ECO:0000256" key="6">
    <source>
        <dbReference type="ARBA" id="ARBA00022842"/>
    </source>
</evidence>